<evidence type="ECO:0000256" key="2">
    <source>
        <dbReference type="SAM" id="Phobius"/>
    </source>
</evidence>
<dbReference type="AlphaFoldDB" id="A0A919BPA7"/>
<feature type="region of interest" description="Disordered" evidence="1">
    <location>
        <begin position="127"/>
        <end position="199"/>
    </location>
</feature>
<reference evidence="3" key="1">
    <citation type="journal article" date="2014" name="Int. J. Syst. Evol. Microbiol.">
        <title>Complete genome sequence of Corynebacterium casei LMG S-19264T (=DSM 44701T), isolated from a smear-ripened cheese.</title>
        <authorList>
            <consortium name="US DOE Joint Genome Institute (JGI-PGF)"/>
            <person name="Walter F."/>
            <person name="Albersmeier A."/>
            <person name="Kalinowski J."/>
            <person name="Ruckert C."/>
        </authorList>
    </citation>
    <scope>NUCLEOTIDE SEQUENCE</scope>
    <source>
        <strain evidence="3">JCM 4122</strain>
    </source>
</reference>
<comment type="caution">
    <text evidence="3">The sequence shown here is derived from an EMBL/GenBank/DDBJ whole genome shotgun (WGS) entry which is preliminary data.</text>
</comment>
<sequence length="199" mass="21230">MSATSAGPTPRIGRNYTRARTYPWVLGKLGDFVLWFGPYNAGQLVIAALGVLVLVKTFAWWSGLGPIPPIALCVLVWAARAQRIGGRAPLWVLYGLARRALQPRHGRIGGKTARPLKARHLTGTVLIEHTTSSSRSAPRPAAASRRTARPTSSRRPSGAASVSRPLRSRSVPAPAGAGGGPARTPLQQMLHDRSKAAVR</sequence>
<accession>A0A919BPA7</accession>
<keyword evidence="2" id="KW-0472">Membrane</keyword>
<feature type="transmembrane region" description="Helical" evidence="2">
    <location>
        <begin position="58"/>
        <end position="79"/>
    </location>
</feature>
<keyword evidence="4" id="KW-1185">Reference proteome</keyword>
<reference evidence="3" key="2">
    <citation type="submission" date="2020-09" db="EMBL/GenBank/DDBJ databases">
        <authorList>
            <person name="Sun Q."/>
            <person name="Ohkuma M."/>
        </authorList>
    </citation>
    <scope>NUCLEOTIDE SEQUENCE</scope>
    <source>
        <strain evidence="3">JCM 4122</strain>
    </source>
</reference>
<feature type="transmembrane region" description="Helical" evidence="2">
    <location>
        <begin position="32"/>
        <end position="52"/>
    </location>
</feature>
<dbReference type="RefSeq" id="WP_190042331.1">
    <property type="nucleotide sequence ID" value="NZ_BNBE01000002.1"/>
</dbReference>
<feature type="compositionally biased region" description="Low complexity" evidence="1">
    <location>
        <begin position="130"/>
        <end position="175"/>
    </location>
</feature>
<name>A0A919BPA7_STRFL</name>
<dbReference type="EMBL" id="BNBE01000002">
    <property type="protein sequence ID" value="GHG04293.1"/>
    <property type="molecule type" value="Genomic_DNA"/>
</dbReference>
<protein>
    <submittedName>
        <fullName evidence="3">Uncharacterized protein</fullName>
    </submittedName>
</protein>
<gene>
    <name evidence="3" type="ORF">GCM10017667_38460</name>
</gene>
<evidence type="ECO:0000256" key="1">
    <source>
        <dbReference type="SAM" id="MobiDB-lite"/>
    </source>
</evidence>
<organism evidence="3 4">
    <name type="scientific">Streptomyces filamentosus</name>
    <name type="common">Streptomyces roseosporus</name>
    <dbReference type="NCBI Taxonomy" id="67294"/>
    <lineage>
        <taxon>Bacteria</taxon>
        <taxon>Bacillati</taxon>
        <taxon>Actinomycetota</taxon>
        <taxon>Actinomycetes</taxon>
        <taxon>Kitasatosporales</taxon>
        <taxon>Streptomycetaceae</taxon>
        <taxon>Streptomyces</taxon>
    </lineage>
</organism>
<keyword evidence="2" id="KW-0812">Transmembrane</keyword>
<evidence type="ECO:0000313" key="3">
    <source>
        <dbReference type="EMBL" id="GHG04293.1"/>
    </source>
</evidence>
<feature type="compositionally biased region" description="Basic and acidic residues" evidence="1">
    <location>
        <begin position="190"/>
        <end position="199"/>
    </location>
</feature>
<dbReference type="Proteomes" id="UP000632849">
    <property type="component" value="Unassembled WGS sequence"/>
</dbReference>
<keyword evidence="2" id="KW-1133">Transmembrane helix</keyword>
<proteinExistence type="predicted"/>
<evidence type="ECO:0000313" key="4">
    <source>
        <dbReference type="Proteomes" id="UP000632849"/>
    </source>
</evidence>